<evidence type="ECO:0000313" key="1">
    <source>
        <dbReference type="EMBL" id="KKU15639.1"/>
    </source>
</evidence>
<accession>A0A0G1N534</accession>
<gene>
    <name evidence="1" type="ORF">UX24_C0033G0001</name>
</gene>
<protein>
    <submittedName>
        <fullName evidence="1">Uncharacterized protein</fullName>
    </submittedName>
</protein>
<dbReference type="EMBL" id="LCLL01000033">
    <property type="protein sequence ID" value="KKU15639.1"/>
    <property type="molecule type" value="Genomic_DNA"/>
</dbReference>
<sequence length="875" mass="88341">NGPVSAANGVWMATTTIGTVYGGTGQNSSAWSGLGVINSGVWSASSTLATYRGGTGLTSYTIGDLSYASQTQTLAKLGIGTSGYILASSGGLPTWVATTSIPIAGDVTGTLSNIQLGTGVVDANELASTAVTPGSYGSATQVGTFTVDADGRLTLAGNTTIAGVSPIGSALTKGYFIVGDDAGLAQATSTIFLSTSGNVGIGTTSPAKLLHIYNSAGATLQIDGGASTQKYIRFATENVFAGGIAVDTAGNLANESVDNDLVIRSKTGNSLILTSDGTADIVINSSGNVGIGTTTPSGKLTIDKASAVVNSVETAGALVLRSTDAFGIDLGPQMRFSGENGSEQTPYAFATIAGRKENTTISNYAGYLQFATTDNASSILERMRITSDGNVGIGTTSPQAKLSIVGSEYISGGNQLQITNSPGSTGLQLIGGDGSLNTIGTMGANEPLAFRTGATEQMRITSDGNVGIGTTSPRSKLDVINGDSNSNDNSGDAASFVAATAAVNDATVFIESNDAMAADKGGSLALGGRYITGSTISTPWAKIFGGKNNATNDEYGGYLTFGTRTHGSAIAERMRIDTSGNVGIGTTSPGEKLVSSNAIVAAGNVSGSYSHSGAYLYDSGSASQLDAYGAGGAGRELNIRGSPLIFYTTNAGGGYTEYMRIANQGNVGIGNTSPNEKLNVQGTIAGQILQATSTTATSTFAGGLAIETSGFVYDYSSGNVGIGTTNPLRKLGIGSASDASSEISFLTTTTGFSSLLFGDGITGTDIYRGYVQYNHVSDAMLFGTSATEQVRITNTGNVGIGTTTPDQKLTIFNSAADSALEFSSAAGPDYKWTMGLDYTDGSFRIASSSALGASDRFVITGSGNVGIGTRGRGID</sequence>
<reference evidence="1 2" key="1">
    <citation type="journal article" date="2015" name="Nature">
        <title>rRNA introns, odd ribosomes, and small enigmatic genomes across a large radiation of phyla.</title>
        <authorList>
            <person name="Brown C.T."/>
            <person name="Hug L.A."/>
            <person name="Thomas B.C."/>
            <person name="Sharon I."/>
            <person name="Castelle C.J."/>
            <person name="Singh A."/>
            <person name="Wilkins M.J."/>
            <person name="Williams K.H."/>
            <person name="Banfield J.F."/>
        </authorList>
    </citation>
    <scope>NUCLEOTIDE SEQUENCE [LARGE SCALE GENOMIC DNA]</scope>
</reference>
<feature type="non-terminal residue" evidence="1">
    <location>
        <position position="1"/>
    </location>
</feature>
<name>A0A0G1N534_9BACT</name>
<proteinExistence type="predicted"/>
<dbReference type="AlphaFoldDB" id="A0A0G1N534"/>
<dbReference type="Proteomes" id="UP000034020">
    <property type="component" value="Unassembled WGS sequence"/>
</dbReference>
<dbReference type="PATRIC" id="fig|1618653.3.peg.447"/>
<organism evidence="1 2">
    <name type="scientific">Candidatus Giovannonibacteria bacterium GW2011_GWB1_45_9b</name>
    <dbReference type="NCBI Taxonomy" id="1618653"/>
    <lineage>
        <taxon>Bacteria</taxon>
        <taxon>Candidatus Giovannoniibacteriota</taxon>
    </lineage>
</organism>
<evidence type="ECO:0000313" key="2">
    <source>
        <dbReference type="Proteomes" id="UP000034020"/>
    </source>
</evidence>
<comment type="caution">
    <text evidence="1">The sequence shown here is derived from an EMBL/GenBank/DDBJ whole genome shotgun (WGS) entry which is preliminary data.</text>
</comment>